<dbReference type="Proteomes" id="UP001163152">
    <property type="component" value="Chromosome"/>
</dbReference>
<protein>
    <submittedName>
        <fullName evidence="1">Uncharacterized protein</fullName>
    </submittedName>
</protein>
<proteinExistence type="predicted"/>
<accession>A0A9E8Z9I9</accession>
<dbReference type="RefSeq" id="WP_268608208.1">
    <property type="nucleotide sequence ID" value="NZ_CP113797.1"/>
</dbReference>
<keyword evidence="2" id="KW-1185">Reference proteome</keyword>
<organism evidence="1 2">
    <name type="scientific">Thermocoleostomius sinensis A174</name>
    <dbReference type="NCBI Taxonomy" id="2016057"/>
    <lineage>
        <taxon>Bacteria</taxon>
        <taxon>Bacillati</taxon>
        <taxon>Cyanobacteriota</taxon>
        <taxon>Cyanophyceae</taxon>
        <taxon>Oculatellales</taxon>
        <taxon>Oculatellaceae</taxon>
        <taxon>Thermocoleostomius</taxon>
    </lineage>
</organism>
<dbReference type="AlphaFoldDB" id="A0A9E8Z9I9"/>
<sequence>MTAIWLLLVGLFWAIGTAYQDGIQRLKQLHRIPCHRCLFFTGEYHLKCTVHPFKALTEDAIDCLDYEPTSQRPAAIWTACSKSCSKAGRQ</sequence>
<gene>
    <name evidence="1" type="ORF">OXH18_16540</name>
</gene>
<evidence type="ECO:0000313" key="2">
    <source>
        <dbReference type="Proteomes" id="UP001163152"/>
    </source>
</evidence>
<reference evidence="1" key="1">
    <citation type="submission" date="2022-12" db="EMBL/GenBank/DDBJ databases">
        <title>Polyphasic identification of a Novel Hot-Spring Cyanobacterium Ocullathermofonsia sinensis gen nov. sp. nov. and Genomic Insights on its Adaptations to the Thermal Habitat.</title>
        <authorList>
            <person name="Daroch M."/>
            <person name="Tang J."/>
            <person name="Jiang Y."/>
        </authorList>
    </citation>
    <scope>NUCLEOTIDE SEQUENCE</scope>
    <source>
        <strain evidence="1">PKUAC-SCTA174</strain>
    </source>
</reference>
<name>A0A9E8Z9I9_9CYAN</name>
<dbReference type="EMBL" id="CP113797">
    <property type="protein sequence ID" value="WAL58777.1"/>
    <property type="molecule type" value="Genomic_DNA"/>
</dbReference>
<evidence type="ECO:0000313" key="1">
    <source>
        <dbReference type="EMBL" id="WAL58777.1"/>
    </source>
</evidence>
<dbReference type="KEGG" id="tsin:OXH18_16540"/>